<keyword evidence="1" id="KW-0812">Transmembrane</keyword>
<keyword evidence="1" id="KW-1133">Transmembrane helix</keyword>
<dbReference type="GO" id="GO:0031505">
    <property type="term" value="P:fungal-type cell wall organization"/>
    <property type="evidence" value="ECO:0007669"/>
    <property type="project" value="TreeGrafter"/>
</dbReference>
<evidence type="ECO:0000256" key="1">
    <source>
        <dbReference type="SAM" id="Phobius"/>
    </source>
</evidence>
<dbReference type="OrthoDB" id="3349852at2759"/>
<proteinExistence type="predicted"/>
<evidence type="ECO:0008006" key="4">
    <source>
        <dbReference type="Google" id="ProtNLM"/>
    </source>
</evidence>
<name>A0A0D7BAZ3_9AGAR</name>
<feature type="transmembrane region" description="Helical" evidence="1">
    <location>
        <begin position="236"/>
        <end position="261"/>
    </location>
</feature>
<evidence type="ECO:0000313" key="3">
    <source>
        <dbReference type="Proteomes" id="UP000054007"/>
    </source>
</evidence>
<protein>
    <recommendedName>
        <fullName evidence="4">SUR7-domain-containing protein</fullName>
    </recommendedName>
</protein>
<feature type="transmembrane region" description="Helical" evidence="1">
    <location>
        <begin position="9"/>
        <end position="31"/>
    </location>
</feature>
<sequence length="272" mass="29274">MHIKLRAEVCLSLSTVLSLLTFILLIFVHIAQINLSSTPRDLYFANMDVTNYGAALTEALVDTPSGLYASNATQPLLESHGLRSYYRFGMYAHCGYLVNATQSNDTTSSGSPAGICSNSSAAHQFRPYEYMVNDLTPFFTTVTHAILDGTTFADSNSLGKPTGAAYYFILLATILTFIAIPMGLVKRYITLAASVTLVSISTIFLLVGAAIWTVVINKADMINDVMIGDPSNPVSVGIRVTHGSALTILWVAFGASFLSILPHGMSCCTYRG</sequence>
<dbReference type="EMBL" id="KN880526">
    <property type="protein sequence ID" value="KIY67420.1"/>
    <property type="molecule type" value="Genomic_DNA"/>
</dbReference>
<dbReference type="GO" id="GO:0051285">
    <property type="term" value="C:cell cortex of cell tip"/>
    <property type="evidence" value="ECO:0007669"/>
    <property type="project" value="TreeGrafter"/>
</dbReference>
<keyword evidence="3" id="KW-1185">Reference proteome</keyword>
<organism evidence="2 3">
    <name type="scientific">Cylindrobasidium torrendii FP15055 ss-10</name>
    <dbReference type="NCBI Taxonomy" id="1314674"/>
    <lineage>
        <taxon>Eukaryota</taxon>
        <taxon>Fungi</taxon>
        <taxon>Dikarya</taxon>
        <taxon>Basidiomycota</taxon>
        <taxon>Agaricomycotina</taxon>
        <taxon>Agaricomycetes</taxon>
        <taxon>Agaricomycetidae</taxon>
        <taxon>Agaricales</taxon>
        <taxon>Marasmiineae</taxon>
        <taxon>Physalacriaceae</taxon>
        <taxon>Cylindrobasidium</taxon>
    </lineage>
</organism>
<feature type="transmembrane region" description="Helical" evidence="1">
    <location>
        <begin position="191"/>
        <end position="216"/>
    </location>
</feature>
<reference evidence="2 3" key="1">
    <citation type="journal article" date="2015" name="Fungal Genet. Biol.">
        <title>Evolution of novel wood decay mechanisms in Agaricales revealed by the genome sequences of Fistulina hepatica and Cylindrobasidium torrendii.</title>
        <authorList>
            <person name="Floudas D."/>
            <person name="Held B.W."/>
            <person name="Riley R."/>
            <person name="Nagy L.G."/>
            <person name="Koehler G."/>
            <person name="Ransdell A.S."/>
            <person name="Younus H."/>
            <person name="Chow J."/>
            <person name="Chiniquy J."/>
            <person name="Lipzen A."/>
            <person name="Tritt A."/>
            <person name="Sun H."/>
            <person name="Haridas S."/>
            <person name="LaButti K."/>
            <person name="Ohm R.A."/>
            <person name="Kues U."/>
            <person name="Blanchette R.A."/>
            <person name="Grigoriev I.V."/>
            <person name="Minto R.E."/>
            <person name="Hibbett D.S."/>
        </authorList>
    </citation>
    <scope>NUCLEOTIDE SEQUENCE [LARGE SCALE GENOMIC DNA]</scope>
    <source>
        <strain evidence="2 3">FP15055 ss-10</strain>
    </source>
</reference>
<accession>A0A0D7BAZ3</accession>
<dbReference type="Proteomes" id="UP000054007">
    <property type="component" value="Unassembled WGS sequence"/>
</dbReference>
<dbReference type="GO" id="GO:0005886">
    <property type="term" value="C:plasma membrane"/>
    <property type="evidence" value="ECO:0007669"/>
    <property type="project" value="InterPro"/>
</dbReference>
<dbReference type="InterPro" id="IPR009571">
    <property type="entry name" value="SUR7/Rim9-like_fungi"/>
</dbReference>
<dbReference type="Pfam" id="PF06687">
    <property type="entry name" value="SUR7"/>
    <property type="match status" value="1"/>
</dbReference>
<dbReference type="PANTHER" id="PTHR28019">
    <property type="entry name" value="CELL MEMBRANE PROTEIN YLR413W-RELATED"/>
    <property type="match status" value="1"/>
</dbReference>
<evidence type="ECO:0000313" key="2">
    <source>
        <dbReference type="EMBL" id="KIY67420.1"/>
    </source>
</evidence>
<dbReference type="AlphaFoldDB" id="A0A0D7BAZ3"/>
<keyword evidence="1" id="KW-0472">Membrane</keyword>
<feature type="transmembrane region" description="Helical" evidence="1">
    <location>
        <begin position="164"/>
        <end position="184"/>
    </location>
</feature>
<dbReference type="InterPro" id="IPR052413">
    <property type="entry name" value="SUR7_domain"/>
</dbReference>
<gene>
    <name evidence="2" type="ORF">CYLTODRAFT_422525</name>
</gene>
<dbReference type="PANTHER" id="PTHR28019:SF2">
    <property type="entry name" value="CELL MEMBRANE PROTEIN YLR413W-RELATED"/>
    <property type="match status" value="1"/>
</dbReference>